<dbReference type="GO" id="GO:0008080">
    <property type="term" value="F:N-acetyltransferase activity"/>
    <property type="evidence" value="ECO:0007669"/>
    <property type="project" value="InterPro"/>
</dbReference>
<dbReference type="AlphaFoldDB" id="A0A543KQ14"/>
<dbReference type="Gene3D" id="3.40.630.30">
    <property type="match status" value="1"/>
</dbReference>
<accession>A0A543KQ14</accession>
<evidence type="ECO:0000259" key="3">
    <source>
        <dbReference type="PROSITE" id="PS51186"/>
    </source>
</evidence>
<keyword evidence="5" id="KW-1185">Reference proteome</keyword>
<feature type="domain" description="N-acetyltransferase" evidence="3">
    <location>
        <begin position="9"/>
        <end position="148"/>
    </location>
</feature>
<dbReference type="Proteomes" id="UP000315133">
    <property type="component" value="Unassembled WGS sequence"/>
</dbReference>
<dbReference type="PROSITE" id="PS51186">
    <property type="entry name" value="GNAT"/>
    <property type="match status" value="1"/>
</dbReference>
<evidence type="ECO:0000256" key="2">
    <source>
        <dbReference type="ARBA" id="ARBA00023315"/>
    </source>
</evidence>
<dbReference type="InterPro" id="IPR000182">
    <property type="entry name" value="GNAT_dom"/>
</dbReference>
<reference evidence="4 5" key="1">
    <citation type="submission" date="2019-06" db="EMBL/GenBank/DDBJ databases">
        <title>Sequencing the genomes of 1000 actinobacteria strains.</title>
        <authorList>
            <person name="Klenk H.-P."/>
        </authorList>
    </citation>
    <scope>NUCLEOTIDE SEQUENCE [LARGE SCALE GENOMIC DNA]</scope>
    <source>
        <strain evidence="4 5">DSM 12362</strain>
    </source>
</reference>
<protein>
    <submittedName>
        <fullName evidence="4">Acetyltransferase (GNAT) family protein</fullName>
    </submittedName>
</protein>
<evidence type="ECO:0000313" key="4">
    <source>
        <dbReference type="EMBL" id="TQM97162.1"/>
    </source>
</evidence>
<dbReference type="PANTHER" id="PTHR43626:SF4">
    <property type="entry name" value="GCN5-RELATED N-ACETYLTRANSFERASE 2, CHLOROPLASTIC"/>
    <property type="match status" value="1"/>
</dbReference>
<comment type="caution">
    <text evidence="4">The sequence shown here is derived from an EMBL/GenBank/DDBJ whole genome shotgun (WGS) entry which is preliminary data.</text>
</comment>
<keyword evidence="2" id="KW-0012">Acyltransferase</keyword>
<dbReference type="PANTHER" id="PTHR43626">
    <property type="entry name" value="ACYL-COA N-ACYLTRANSFERASE"/>
    <property type="match status" value="1"/>
</dbReference>
<name>A0A543KQ14_9MICO</name>
<evidence type="ECO:0000256" key="1">
    <source>
        <dbReference type="ARBA" id="ARBA00022679"/>
    </source>
</evidence>
<dbReference type="Pfam" id="PF13673">
    <property type="entry name" value="Acetyltransf_10"/>
    <property type="match status" value="1"/>
</dbReference>
<dbReference type="SUPFAM" id="SSF55729">
    <property type="entry name" value="Acyl-CoA N-acyltransferases (Nat)"/>
    <property type="match status" value="1"/>
</dbReference>
<dbReference type="EMBL" id="VFPU01000001">
    <property type="protein sequence ID" value="TQM97162.1"/>
    <property type="molecule type" value="Genomic_DNA"/>
</dbReference>
<dbReference type="GO" id="GO:0005737">
    <property type="term" value="C:cytoplasm"/>
    <property type="evidence" value="ECO:0007669"/>
    <property type="project" value="TreeGrafter"/>
</dbReference>
<keyword evidence="1 4" id="KW-0808">Transferase</keyword>
<organism evidence="4 5">
    <name type="scientific">Ornithinimicrobium humiphilum</name>
    <dbReference type="NCBI Taxonomy" id="125288"/>
    <lineage>
        <taxon>Bacteria</taxon>
        <taxon>Bacillati</taxon>
        <taxon>Actinomycetota</taxon>
        <taxon>Actinomycetes</taxon>
        <taxon>Micrococcales</taxon>
        <taxon>Ornithinimicrobiaceae</taxon>
        <taxon>Ornithinimicrobium</taxon>
    </lineage>
</organism>
<dbReference type="InterPro" id="IPR016181">
    <property type="entry name" value="Acyl_CoA_acyltransferase"/>
</dbReference>
<dbReference type="InterPro" id="IPR045039">
    <property type="entry name" value="NSI-like"/>
</dbReference>
<evidence type="ECO:0000313" key="5">
    <source>
        <dbReference type="Proteomes" id="UP000315133"/>
    </source>
</evidence>
<proteinExistence type="predicted"/>
<gene>
    <name evidence="4" type="ORF">FB476_2065</name>
</gene>
<dbReference type="CDD" id="cd04301">
    <property type="entry name" value="NAT_SF"/>
    <property type="match status" value="1"/>
</dbReference>
<sequence length="168" mass="18428">MESVGAHEIVISADDRPGREELVELYDAVGWTSYTTDPDVLVAAVEGSTRVVTARYGEDLLGLARVVSDGASIAYLQDVLVRPELQREGVGRQLVQAAMEPFEHVRQKVLLTDDEPRQRAFYESLGWTELRDHGDGRLRAFVRFAEVPGEPAGTDADEDLADTASVSV</sequence>